<evidence type="ECO:0000313" key="1">
    <source>
        <dbReference type="EMBL" id="KAF3886068.1"/>
    </source>
</evidence>
<gene>
    <name evidence="1" type="ORF">DA73_0400011750</name>
</gene>
<proteinExistence type="predicted"/>
<dbReference type="RefSeq" id="WP_167844664.1">
    <property type="nucleotide sequence ID" value="NZ_JHEG04000001.1"/>
</dbReference>
<keyword evidence="2" id="KW-1185">Reference proteome</keyword>
<dbReference type="Proteomes" id="UP000029738">
    <property type="component" value="Unassembled WGS sequence"/>
</dbReference>
<reference evidence="1" key="1">
    <citation type="journal article" date="2015" name="Genome Announc.">
        <title>Draft Genome Sequence of Tolypothrix boutellei Strain VB521301.</title>
        <authorList>
            <person name="Chandrababunaidu M.M."/>
            <person name="Singh D."/>
            <person name="Sen D."/>
            <person name="Bhan S."/>
            <person name="Das S."/>
            <person name="Gupta A."/>
            <person name="Adhikary S.P."/>
            <person name="Tripathy S."/>
        </authorList>
    </citation>
    <scope>NUCLEOTIDE SEQUENCE</scope>
    <source>
        <strain evidence="1">VB521301</strain>
    </source>
</reference>
<protein>
    <submittedName>
        <fullName evidence="1">Uncharacterized protein</fullName>
    </submittedName>
</protein>
<organism evidence="1 2">
    <name type="scientific">Tolypothrix bouteillei VB521301</name>
    <dbReference type="NCBI Taxonomy" id="1479485"/>
    <lineage>
        <taxon>Bacteria</taxon>
        <taxon>Bacillati</taxon>
        <taxon>Cyanobacteriota</taxon>
        <taxon>Cyanophyceae</taxon>
        <taxon>Nostocales</taxon>
        <taxon>Tolypothrichaceae</taxon>
        <taxon>Tolypothrix</taxon>
    </lineage>
</organism>
<accession>A0A8S9T1V8</accession>
<evidence type="ECO:0000313" key="2">
    <source>
        <dbReference type="Proteomes" id="UP000029738"/>
    </source>
</evidence>
<dbReference type="EMBL" id="JHEG04000001">
    <property type="protein sequence ID" value="KAF3886068.1"/>
    <property type="molecule type" value="Genomic_DNA"/>
</dbReference>
<reference evidence="1" key="2">
    <citation type="submission" date="2019-11" db="EMBL/GenBank/DDBJ databases">
        <title>Improved Assembly of Tolypothrix boutellei genome.</title>
        <authorList>
            <person name="Sarangi A.N."/>
            <person name="Mukherjee M."/>
            <person name="Ghosh S."/>
            <person name="Singh D."/>
            <person name="Das A."/>
            <person name="Kant S."/>
            <person name="Prusty A."/>
            <person name="Tripathy S."/>
        </authorList>
    </citation>
    <scope>NUCLEOTIDE SEQUENCE</scope>
    <source>
        <strain evidence="1">VB521301</strain>
    </source>
</reference>
<name>A0A8S9T1V8_9CYAN</name>
<dbReference type="AlphaFoldDB" id="A0A8S9T1V8"/>
<sequence>MKYGSLSQIVDLEQNEGLLEINCQNLFTIFAKNFSFVNRNHLFAWWVGGEFSPEDACPNPSGWRTRRLDKEGFDLHSYIIKVSCICTL</sequence>
<comment type="caution">
    <text evidence="1">The sequence shown here is derived from an EMBL/GenBank/DDBJ whole genome shotgun (WGS) entry which is preliminary data.</text>
</comment>